<name>A0A0A2TAR0_9BACI</name>
<evidence type="ECO:0000256" key="1">
    <source>
        <dbReference type="SAM" id="Coils"/>
    </source>
</evidence>
<keyword evidence="3" id="KW-1185">Reference proteome</keyword>
<organism evidence="2 3">
    <name type="scientific">Pontibacillus yanchengensis Y32</name>
    <dbReference type="NCBI Taxonomy" id="1385514"/>
    <lineage>
        <taxon>Bacteria</taxon>
        <taxon>Bacillati</taxon>
        <taxon>Bacillota</taxon>
        <taxon>Bacilli</taxon>
        <taxon>Bacillales</taxon>
        <taxon>Bacillaceae</taxon>
        <taxon>Pontibacillus</taxon>
    </lineage>
</organism>
<accession>A0A0A2TAR0</accession>
<protein>
    <submittedName>
        <fullName evidence="2">Uncharacterized protein</fullName>
    </submittedName>
</protein>
<proteinExistence type="predicted"/>
<gene>
    <name evidence="2" type="ORF">N782_18500</name>
</gene>
<feature type="coiled-coil region" evidence="1">
    <location>
        <begin position="7"/>
        <end position="92"/>
    </location>
</feature>
<keyword evidence="1" id="KW-0175">Coiled coil</keyword>
<evidence type="ECO:0000313" key="2">
    <source>
        <dbReference type="EMBL" id="KGP71513.1"/>
    </source>
</evidence>
<dbReference type="Proteomes" id="UP000030147">
    <property type="component" value="Unassembled WGS sequence"/>
</dbReference>
<dbReference type="RefSeq" id="WP_036822741.1">
    <property type="nucleotide sequence ID" value="NZ_AVBF01000060.1"/>
</dbReference>
<sequence length="207" mass="23571">MNTQTAMKDMQEKVQELLTAKDAVEATVDNMEEQKEQGEQALQEMQEDLQQAQETKETATNVTEVKDAVRAINQLTEDIELQESVNVAMNNKGKQELFNVADEFYQVYNQAKMMYKPLYKSVIEDASINSIDTDIEKMNEVANPINVCFGSVNSILTDKGIIERGQNQFKGTGRHVHLKQVGLDTVDLKELKRAYQPIINKYFTTVR</sequence>
<dbReference type="EMBL" id="AVBF01000060">
    <property type="protein sequence ID" value="KGP71513.1"/>
    <property type="molecule type" value="Genomic_DNA"/>
</dbReference>
<evidence type="ECO:0000313" key="3">
    <source>
        <dbReference type="Proteomes" id="UP000030147"/>
    </source>
</evidence>
<dbReference type="STRING" id="1385514.N782_18500"/>
<dbReference type="AlphaFoldDB" id="A0A0A2TAR0"/>
<reference evidence="2 3" key="1">
    <citation type="journal article" date="2015" name="Stand. Genomic Sci.">
        <title>High quality draft genome sequence of the moderately halophilic bacterium Pontibacillus yanchengensis Y32(T) and comparison among Pontibacillus genomes.</title>
        <authorList>
            <person name="Huang J."/>
            <person name="Qiao Z.X."/>
            <person name="Tang J.W."/>
            <person name="Wang G."/>
        </authorList>
    </citation>
    <scope>NUCLEOTIDE SEQUENCE [LARGE SCALE GENOMIC DNA]</scope>
    <source>
        <strain evidence="2 3">Y32</strain>
    </source>
</reference>
<comment type="caution">
    <text evidence="2">The sequence shown here is derived from an EMBL/GenBank/DDBJ whole genome shotgun (WGS) entry which is preliminary data.</text>
</comment>